<protein>
    <submittedName>
        <fullName evidence="7">MFS transporter</fullName>
    </submittedName>
</protein>
<evidence type="ECO:0000313" key="8">
    <source>
        <dbReference type="Proteomes" id="UP001180616"/>
    </source>
</evidence>
<feature type="transmembrane region" description="Helical" evidence="5">
    <location>
        <begin position="200"/>
        <end position="218"/>
    </location>
</feature>
<dbReference type="InterPro" id="IPR036259">
    <property type="entry name" value="MFS_trans_sf"/>
</dbReference>
<keyword evidence="2 5" id="KW-1133">Transmembrane helix</keyword>
<feature type="transmembrane region" description="Helical" evidence="5">
    <location>
        <begin position="285"/>
        <end position="306"/>
    </location>
</feature>
<dbReference type="EMBL" id="CP133659">
    <property type="protein sequence ID" value="WMW64422.1"/>
    <property type="molecule type" value="Genomic_DNA"/>
</dbReference>
<gene>
    <name evidence="7" type="ORF">KPS_002435</name>
</gene>
<dbReference type="SUPFAM" id="SSF103473">
    <property type="entry name" value="MFS general substrate transporter"/>
    <property type="match status" value="1"/>
</dbReference>
<dbReference type="PANTHER" id="PTHR42910:SF1">
    <property type="entry name" value="MAJOR FACILITATOR SUPERFAMILY (MFS) PROFILE DOMAIN-CONTAINING PROTEIN"/>
    <property type="match status" value="1"/>
</dbReference>
<feature type="transmembrane region" description="Helical" evidence="5">
    <location>
        <begin position="43"/>
        <end position="63"/>
    </location>
</feature>
<evidence type="ECO:0000256" key="2">
    <source>
        <dbReference type="ARBA" id="ARBA00022989"/>
    </source>
</evidence>
<feature type="compositionally biased region" description="Polar residues" evidence="4">
    <location>
        <begin position="7"/>
        <end position="24"/>
    </location>
</feature>
<evidence type="ECO:0000256" key="5">
    <source>
        <dbReference type="SAM" id="Phobius"/>
    </source>
</evidence>
<feature type="transmembrane region" description="Helical" evidence="5">
    <location>
        <begin position="83"/>
        <end position="101"/>
    </location>
</feature>
<dbReference type="PROSITE" id="PS50850">
    <property type="entry name" value="MFS"/>
    <property type="match status" value="1"/>
</dbReference>
<evidence type="ECO:0000313" key="7">
    <source>
        <dbReference type="EMBL" id="WMW64422.1"/>
    </source>
</evidence>
<feature type="transmembrane region" description="Helical" evidence="5">
    <location>
        <begin position="170"/>
        <end position="188"/>
    </location>
</feature>
<name>A0ABY9QZU8_9BACT</name>
<feature type="transmembrane region" description="Helical" evidence="5">
    <location>
        <begin position="379"/>
        <end position="398"/>
    </location>
</feature>
<keyword evidence="1 5" id="KW-0812">Transmembrane</keyword>
<keyword evidence="3 5" id="KW-0472">Membrane</keyword>
<feature type="transmembrane region" description="Helical" evidence="5">
    <location>
        <begin position="404"/>
        <end position="425"/>
    </location>
</feature>
<dbReference type="Proteomes" id="UP001180616">
    <property type="component" value="Chromosome"/>
</dbReference>
<feature type="transmembrane region" description="Helical" evidence="5">
    <location>
        <begin position="318"/>
        <end position="335"/>
    </location>
</feature>
<sequence>MPADISTIPSQTTPDLSRPATSGQGARPYGTGRMPGYDQGRDLSGALVLLMAAAAGLCVASIYYNQPMLGILARAFHAGQGEISLIPILTQAGYAAGLLLLTPLGDRLERRGLIVWSVAALAVTLVLSGFAQGLWTLAAASLAVGALATVAQQIVPMAAQLAPDNQKGRVVGLVMAGLLSGILLSRTVSGLVSEYASWRLLFWAAGGVCAALAAVLAARLPMVRPATTITYPRLLLSLLQLFRAHGLLRRSGLVQGLLFAGFVSFWASLAFFLEQPPFRMGSSVAGALGVIGIVGVMAAPLAGRLADKWRGQDGNRRIIVLGAAAVAASFALFWAGRASMAALVAGIILMDAGLQASMVANQARVYALDAGARSRLNTVYMTMMFVGGALGTAIGAQAFAHFGWAGVCGFGVTSSLLGFACEYIGGRA</sequence>
<accession>A0ABY9QZU8</accession>
<dbReference type="InterPro" id="IPR020846">
    <property type="entry name" value="MFS_dom"/>
</dbReference>
<evidence type="ECO:0000256" key="4">
    <source>
        <dbReference type="SAM" id="MobiDB-lite"/>
    </source>
</evidence>
<feature type="transmembrane region" description="Helical" evidence="5">
    <location>
        <begin position="113"/>
        <end position="131"/>
    </location>
</feature>
<dbReference type="PANTHER" id="PTHR42910">
    <property type="entry name" value="TRANSPORTER SCO4007-RELATED"/>
    <property type="match status" value="1"/>
</dbReference>
<dbReference type="Pfam" id="PF07690">
    <property type="entry name" value="MFS_1"/>
    <property type="match status" value="1"/>
</dbReference>
<proteinExistence type="predicted"/>
<evidence type="ECO:0000259" key="6">
    <source>
        <dbReference type="PROSITE" id="PS50850"/>
    </source>
</evidence>
<keyword evidence="8" id="KW-1185">Reference proteome</keyword>
<feature type="transmembrane region" description="Helical" evidence="5">
    <location>
        <begin position="253"/>
        <end position="273"/>
    </location>
</feature>
<feature type="domain" description="Major facilitator superfamily (MFS) profile" evidence="6">
    <location>
        <begin position="44"/>
        <end position="428"/>
    </location>
</feature>
<feature type="transmembrane region" description="Helical" evidence="5">
    <location>
        <begin position="341"/>
        <end position="359"/>
    </location>
</feature>
<feature type="region of interest" description="Disordered" evidence="4">
    <location>
        <begin position="1"/>
        <end position="34"/>
    </location>
</feature>
<dbReference type="InterPro" id="IPR011701">
    <property type="entry name" value="MFS"/>
</dbReference>
<evidence type="ECO:0000256" key="1">
    <source>
        <dbReference type="ARBA" id="ARBA00022692"/>
    </source>
</evidence>
<reference evidence="7" key="1">
    <citation type="submission" date="2023-09" db="EMBL/GenBank/DDBJ databases">
        <authorList>
            <consortium name="CW5 consortium"/>
            <person name="Lu C.-W."/>
        </authorList>
    </citation>
    <scope>NUCLEOTIDE SEQUENCE</scope>
    <source>
        <strain evidence="7">KPS</strain>
    </source>
</reference>
<feature type="transmembrane region" description="Helical" evidence="5">
    <location>
        <begin position="137"/>
        <end position="158"/>
    </location>
</feature>
<dbReference type="Gene3D" id="1.20.1250.20">
    <property type="entry name" value="MFS general substrate transporter like domains"/>
    <property type="match status" value="1"/>
</dbReference>
<dbReference type="CDD" id="cd17324">
    <property type="entry name" value="MFS_NepI_like"/>
    <property type="match status" value="1"/>
</dbReference>
<organism evidence="7 8">
    <name type="scientific">Nitratidesulfovibrio liaohensis</name>
    <dbReference type="NCBI Taxonomy" id="2604158"/>
    <lineage>
        <taxon>Bacteria</taxon>
        <taxon>Pseudomonadati</taxon>
        <taxon>Thermodesulfobacteriota</taxon>
        <taxon>Desulfovibrionia</taxon>
        <taxon>Desulfovibrionales</taxon>
        <taxon>Desulfovibrionaceae</taxon>
        <taxon>Nitratidesulfovibrio</taxon>
    </lineage>
</organism>
<dbReference type="RefSeq" id="WP_309540515.1">
    <property type="nucleotide sequence ID" value="NZ_CP133659.1"/>
</dbReference>
<evidence type="ECO:0000256" key="3">
    <source>
        <dbReference type="ARBA" id="ARBA00023136"/>
    </source>
</evidence>